<dbReference type="RefSeq" id="WP_265382703.1">
    <property type="nucleotide sequence ID" value="NZ_CP110615.1"/>
</dbReference>
<evidence type="ECO:0000256" key="2">
    <source>
        <dbReference type="ARBA" id="ARBA00006411"/>
    </source>
</evidence>
<dbReference type="EMBL" id="CP110615">
    <property type="protein sequence ID" value="UZJ24596.1"/>
    <property type="molecule type" value="Genomic_DNA"/>
</dbReference>
<comment type="similarity">
    <text evidence="2">Belongs to the EspG family.</text>
</comment>
<keyword evidence="4" id="KW-0143">Chaperone</keyword>
<sequence length="181" mass="18289">MNGQRWRLTPEEVQVVWPLTGVSRLPFPFDVRPTAATVDEQRAVDAAARARLATGHVLAGGRLDPDLHSALLVLVRPRAALDAVGFLGDRPSDLVRILAARSGTSGVLAVQLPGLAEDAGGDLLGQTVPAAGLPAAPVRALPPAPPGRSGAVRVGPTGASAACAGSTGRATADTCCATTPT</sequence>
<comment type="subcellular location">
    <subcellularLocation>
        <location evidence="1">Cytoplasm</location>
    </subcellularLocation>
</comment>
<evidence type="ECO:0000256" key="3">
    <source>
        <dbReference type="ARBA" id="ARBA00022490"/>
    </source>
</evidence>
<evidence type="ECO:0000313" key="6">
    <source>
        <dbReference type="Proteomes" id="UP001164965"/>
    </source>
</evidence>
<evidence type="ECO:0000256" key="1">
    <source>
        <dbReference type="ARBA" id="ARBA00004496"/>
    </source>
</evidence>
<evidence type="ECO:0000313" key="5">
    <source>
        <dbReference type="EMBL" id="UZJ24596.1"/>
    </source>
</evidence>
<dbReference type="Proteomes" id="UP001164965">
    <property type="component" value="Chromosome"/>
</dbReference>
<name>A0ABY6NZZ8_9NOCA</name>
<keyword evidence="3" id="KW-0963">Cytoplasm</keyword>
<proteinExistence type="inferred from homology"/>
<organism evidence="5 6">
    <name type="scientific">Rhodococcus antarcticus</name>
    <dbReference type="NCBI Taxonomy" id="2987751"/>
    <lineage>
        <taxon>Bacteria</taxon>
        <taxon>Bacillati</taxon>
        <taxon>Actinomycetota</taxon>
        <taxon>Actinomycetes</taxon>
        <taxon>Mycobacteriales</taxon>
        <taxon>Nocardiaceae</taxon>
        <taxon>Rhodococcus</taxon>
    </lineage>
</organism>
<reference evidence="5" key="1">
    <citation type="submission" date="2022-10" db="EMBL/GenBank/DDBJ databases">
        <title>Rhodococcus sp.75.</title>
        <authorList>
            <person name="Sun M."/>
        </authorList>
    </citation>
    <scope>NUCLEOTIDE SEQUENCE</scope>
    <source>
        <strain evidence="5">75</strain>
    </source>
</reference>
<keyword evidence="6" id="KW-1185">Reference proteome</keyword>
<dbReference type="InterPro" id="IPR025734">
    <property type="entry name" value="EspG"/>
</dbReference>
<dbReference type="Pfam" id="PF14011">
    <property type="entry name" value="ESX-1_EspG"/>
    <property type="match status" value="1"/>
</dbReference>
<evidence type="ECO:0000256" key="4">
    <source>
        <dbReference type="ARBA" id="ARBA00023186"/>
    </source>
</evidence>
<protein>
    <submittedName>
        <fullName evidence="5">ESX secretion-associated protein EspG</fullName>
    </submittedName>
</protein>
<gene>
    <name evidence="5" type="ORF">RHODO2019_15945</name>
</gene>
<accession>A0ABY6NZZ8</accession>